<accession>A0AAE3IQU7</accession>
<dbReference type="Proteomes" id="UP001209318">
    <property type="component" value="Unassembled WGS sequence"/>
</dbReference>
<dbReference type="InterPro" id="IPR055206">
    <property type="entry name" value="DEXQc_SUV3"/>
</dbReference>
<protein>
    <submittedName>
        <fullName evidence="7">DEAD/DEAH box helicase</fullName>
    </submittedName>
</protein>
<evidence type="ECO:0000259" key="6">
    <source>
        <dbReference type="PROSITE" id="PS51194"/>
    </source>
</evidence>
<dbReference type="Pfam" id="PF00271">
    <property type="entry name" value="Helicase_C"/>
    <property type="match status" value="1"/>
</dbReference>
<dbReference type="InterPro" id="IPR014001">
    <property type="entry name" value="Helicase_ATP-bd"/>
</dbReference>
<keyword evidence="2" id="KW-0378">Hydrolase</keyword>
<keyword evidence="1" id="KW-0547">Nucleotide-binding</keyword>
<dbReference type="SMART" id="SM00487">
    <property type="entry name" value="DEXDc"/>
    <property type="match status" value="1"/>
</dbReference>
<dbReference type="InterPro" id="IPR027417">
    <property type="entry name" value="P-loop_NTPase"/>
</dbReference>
<dbReference type="SMART" id="SM00490">
    <property type="entry name" value="HELICc"/>
    <property type="match status" value="1"/>
</dbReference>
<organism evidence="7 8">
    <name type="scientific">Perspicuibacillus lycopersici</name>
    <dbReference type="NCBI Taxonomy" id="1325689"/>
    <lineage>
        <taxon>Bacteria</taxon>
        <taxon>Bacillati</taxon>
        <taxon>Bacillota</taxon>
        <taxon>Bacilli</taxon>
        <taxon>Bacillales</taxon>
        <taxon>Bacillaceae</taxon>
        <taxon>Perspicuibacillus</taxon>
    </lineage>
</organism>
<dbReference type="Gene3D" id="3.40.50.300">
    <property type="entry name" value="P-loop containing nucleotide triphosphate hydrolases"/>
    <property type="match status" value="2"/>
</dbReference>
<dbReference type="SUPFAM" id="SSF52540">
    <property type="entry name" value="P-loop containing nucleoside triphosphate hydrolases"/>
    <property type="match status" value="1"/>
</dbReference>
<dbReference type="RefSeq" id="WP_263071167.1">
    <property type="nucleotide sequence ID" value="NZ_JAOUSF010000001.1"/>
</dbReference>
<dbReference type="PANTHER" id="PTHR12131">
    <property type="entry name" value="ATP-DEPENDENT RNA AND DNA HELICASE"/>
    <property type="match status" value="1"/>
</dbReference>
<keyword evidence="8" id="KW-1185">Reference proteome</keyword>
<gene>
    <name evidence="7" type="ORF">OEV98_00485</name>
</gene>
<dbReference type="GO" id="GO:0016787">
    <property type="term" value="F:hydrolase activity"/>
    <property type="evidence" value="ECO:0007669"/>
    <property type="project" value="UniProtKB-KW"/>
</dbReference>
<keyword evidence="4" id="KW-0067">ATP-binding</keyword>
<dbReference type="EMBL" id="JAOUSF010000001">
    <property type="protein sequence ID" value="MCU9612033.1"/>
    <property type="molecule type" value="Genomic_DNA"/>
</dbReference>
<sequence>MEKLNNVYKKAVQSVKQRIIDDLMTYMEQMETAPSLHNYINDRKAFLQQVWTNVWSNKAASAFTWKEKFQYLLDNGIMVENPEKKLIKRLFRQKIKDYANFDSEKWLEKQYQSNGEDWQNLYENAVKRFEKKISIQKEKQTMLQVDEAILRWAEEFFQVNNEQLFLLVRYATGKQLFLDLQASTKYKLIGSHWQNEKLVANGAFTSGDYKILADFLHEYTGELVAAEDWGRVYYDYEYYGDRYENFVIQSVFDFFSEEFLEERNQLASIYEEITGEALQMGNVSQLLEEELMDIAMDFFNELQDEYVEDLLAFSSSPFSLEKHRALYHQQLTIIEQRRLEEERERQQQIVRENQILANVFEREFQPPTERSVHYILHIGDTNTGKTYQALQKLKAATSGCYLAPLRLLALEIFDTLNQEGVPCSLKTGEEEKIIAGANHIAATVEMFYEKDTFDCIVIDEAQMIADKERGFSWFKAITKANAREVHIIASKNSKGMLLSLLEESSVEVIEYERDTPLEVELQPFKMNQVKKGDALICFSRKKVLETAAYLQQKGKRASMIYGSMPPETRKAQIRKFINGETTVIVSTDAIGMGLNLPIRRIIFLDNEKFDGIKRRRLTSQEVKQIAGRAGRKGIYNIGKVAFMQDISKMKALLTIEDEPLQTFTIAPTSAMFERFQQYSHHLGDFFVLWLKFKNPAGTVKASLTQEMDLYKLVKGTDIEARLSMDDLYGFLHFPFSAYDASLTNLWLETMKAIVSGNELPEPIVKRGNLDEVELSYKAIGLHLLFLYRLGRRTEAYYWERIRTEVSIDANEHLKKAMKKMKKKCKRCGRNLPIDFPFPICDHCHTLNRKPVHVYQK</sequence>
<feature type="domain" description="Helicase ATP-binding" evidence="5">
    <location>
        <begin position="366"/>
        <end position="499"/>
    </location>
</feature>
<dbReference type="PROSITE" id="PS51192">
    <property type="entry name" value="HELICASE_ATP_BIND_1"/>
    <property type="match status" value="1"/>
</dbReference>
<dbReference type="PANTHER" id="PTHR12131:SF1">
    <property type="entry name" value="ATP-DEPENDENT RNA HELICASE SUPV3L1, MITOCHONDRIAL-RELATED"/>
    <property type="match status" value="1"/>
</dbReference>
<evidence type="ECO:0000256" key="2">
    <source>
        <dbReference type="ARBA" id="ARBA00022801"/>
    </source>
</evidence>
<evidence type="ECO:0000313" key="8">
    <source>
        <dbReference type="Proteomes" id="UP001209318"/>
    </source>
</evidence>
<proteinExistence type="predicted"/>
<evidence type="ECO:0000313" key="7">
    <source>
        <dbReference type="EMBL" id="MCU9612033.1"/>
    </source>
</evidence>
<name>A0AAE3IQU7_9BACI</name>
<feature type="domain" description="Helicase C-terminal" evidence="6">
    <location>
        <begin position="520"/>
        <end position="671"/>
    </location>
</feature>
<dbReference type="GO" id="GO:0004386">
    <property type="term" value="F:helicase activity"/>
    <property type="evidence" value="ECO:0007669"/>
    <property type="project" value="UniProtKB-KW"/>
</dbReference>
<dbReference type="AlphaFoldDB" id="A0AAE3IQU7"/>
<reference evidence="7" key="1">
    <citation type="submission" date="2022-10" db="EMBL/GenBank/DDBJ databases">
        <title>Description of Fervidibacillus gen. nov. in the family Fervidibacillaceae fam. nov. with two species, Fervidibacillus albus sp. nov., and Fervidibacillus halotolerans sp. nov., isolated from tidal flat sediments.</title>
        <authorList>
            <person name="Kwon K.K."/>
            <person name="Yang S.-H."/>
        </authorList>
    </citation>
    <scope>NUCLEOTIDE SEQUENCE</scope>
    <source>
        <strain evidence="7">JCM 19140</strain>
    </source>
</reference>
<dbReference type="PROSITE" id="PS51194">
    <property type="entry name" value="HELICASE_CTER"/>
    <property type="match status" value="1"/>
</dbReference>
<evidence type="ECO:0000256" key="3">
    <source>
        <dbReference type="ARBA" id="ARBA00022806"/>
    </source>
</evidence>
<dbReference type="InterPro" id="IPR001650">
    <property type="entry name" value="Helicase_C-like"/>
</dbReference>
<dbReference type="GO" id="GO:0005524">
    <property type="term" value="F:ATP binding"/>
    <property type="evidence" value="ECO:0007669"/>
    <property type="project" value="UniProtKB-KW"/>
</dbReference>
<dbReference type="CDD" id="cd18805">
    <property type="entry name" value="SF2_C_suv3"/>
    <property type="match status" value="1"/>
</dbReference>
<evidence type="ECO:0000256" key="4">
    <source>
        <dbReference type="ARBA" id="ARBA00022840"/>
    </source>
</evidence>
<dbReference type="Pfam" id="PF22527">
    <property type="entry name" value="DEXQc_Suv3"/>
    <property type="match status" value="1"/>
</dbReference>
<comment type="caution">
    <text evidence="7">The sequence shown here is derived from an EMBL/GenBank/DDBJ whole genome shotgun (WGS) entry which is preliminary data.</text>
</comment>
<evidence type="ECO:0000259" key="5">
    <source>
        <dbReference type="PROSITE" id="PS51192"/>
    </source>
</evidence>
<keyword evidence="3 7" id="KW-0347">Helicase</keyword>
<dbReference type="InterPro" id="IPR050699">
    <property type="entry name" value="RNA-DNA_Helicase"/>
</dbReference>
<evidence type="ECO:0000256" key="1">
    <source>
        <dbReference type="ARBA" id="ARBA00022741"/>
    </source>
</evidence>
<dbReference type="Gene3D" id="1.20.272.40">
    <property type="match status" value="1"/>
</dbReference>